<dbReference type="GO" id="GO:0005576">
    <property type="term" value="C:extracellular region"/>
    <property type="evidence" value="ECO:0007669"/>
    <property type="project" value="UniProtKB-SubCell"/>
</dbReference>
<dbReference type="Proteomes" id="UP000236291">
    <property type="component" value="Unassembled WGS sequence"/>
</dbReference>
<proteinExistence type="inferred from homology"/>
<evidence type="ECO:0000256" key="2">
    <source>
        <dbReference type="ARBA" id="ARBA00011073"/>
    </source>
</evidence>
<organism evidence="4 5">
    <name type="scientific">Trifolium pratense</name>
    <name type="common">Red clover</name>
    <dbReference type="NCBI Taxonomy" id="57577"/>
    <lineage>
        <taxon>Eukaryota</taxon>
        <taxon>Viridiplantae</taxon>
        <taxon>Streptophyta</taxon>
        <taxon>Embryophyta</taxon>
        <taxon>Tracheophyta</taxon>
        <taxon>Spermatophyta</taxon>
        <taxon>Magnoliopsida</taxon>
        <taxon>eudicotyledons</taxon>
        <taxon>Gunneridae</taxon>
        <taxon>Pentapetalae</taxon>
        <taxon>rosids</taxon>
        <taxon>fabids</taxon>
        <taxon>Fabales</taxon>
        <taxon>Fabaceae</taxon>
        <taxon>Papilionoideae</taxon>
        <taxon>50 kb inversion clade</taxon>
        <taxon>NPAAA clade</taxon>
        <taxon>Hologalegina</taxon>
        <taxon>IRL clade</taxon>
        <taxon>Trifolieae</taxon>
        <taxon>Trifolium</taxon>
    </lineage>
</organism>
<reference evidence="4 5" key="1">
    <citation type="journal article" date="2014" name="Am. J. Bot.">
        <title>Genome assembly and annotation for red clover (Trifolium pratense; Fabaceae).</title>
        <authorList>
            <person name="Istvanek J."/>
            <person name="Jaros M."/>
            <person name="Krenek A."/>
            <person name="Repkova J."/>
        </authorList>
    </citation>
    <scope>NUCLEOTIDE SEQUENCE [LARGE SCALE GENOMIC DNA]</scope>
    <source>
        <strain evidence="5">cv. Tatra</strain>
        <tissue evidence="4">Young leaves</tissue>
    </source>
</reference>
<protein>
    <submittedName>
        <fullName evidence="4">Subtilisin-like protease-like protein</fullName>
    </submittedName>
</protein>
<keyword evidence="3" id="KW-0732">Signal</keyword>
<name>A0A2K3NKJ2_TRIPR</name>
<sequence>MDMGPTHHRQLRETFARILAAFDDAISDRVDVLSLSLGHAEPDLTSDMIAIGAFHAVERGIIVPAPIVATFSSRGPSSLSKNILKPDVAAPGVNILTAWIGLAASIKSENPTWSPSAIRSAITTSATQFNNMKAPITRDLGSVATPYDYGAGGITTIQPFQPGLVYETTTLDYFNYLCYIGLNSQKVAKQ</sequence>
<dbReference type="SUPFAM" id="SSF52743">
    <property type="entry name" value="Subtilisin-like"/>
    <property type="match status" value="1"/>
</dbReference>
<evidence type="ECO:0000313" key="4">
    <source>
        <dbReference type="EMBL" id="PNY03557.1"/>
    </source>
</evidence>
<dbReference type="Gene3D" id="3.40.50.200">
    <property type="entry name" value="Peptidase S8/S53 domain"/>
    <property type="match status" value="3"/>
</dbReference>
<reference evidence="4 5" key="2">
    <citation type="journal article" date="2017" name="Front. Plant Sci.">
        <title>Gene Classification and Mining of Molecular Markers Useful in Red Clover (Trifolium pratense) Breeding.</title>
        <authorList>
            <person name="Istvanek J."/>
            <person name="Dluhosova J."/>
            <person name="Dluhos P."/>
            <person name="Patkova L."/>
            <person name="Nedelnik J."/>
            <person name="Repkova J."/>
        </authorList>
    </citation>
    <scope>NUCLEOTIDE SEQUENCE [LARGE SCALE GENOMIC DNA]</scope>
    <source>
        <strain evidence="5">cv. Tatra</strain>
        <tissue evidence="4">Young leaves</tissue>
    </source>
</reference>
<accession>A0A2K3NKJ2</accession>
<comment type="similarity">
    <text evidence="2">Belongs to the peptidase S8 family.</text>
</comment>
<evidence type="ECO:0000313" key="5">
    <source>
        <dbReference type="Proteomes" id="UP000236291"/>
    </source>
</evidence>
<keyword evidence="4" id="KW-0378">Hydrolase</keyword>
<dbReference type="InterPro" id="IPR036852">
    <property type="entry name" value="Peptidase_S8/S53_dom_sf"/>
</dbReference>
<evidence type="ECO:0000256" key="1">
    <source>
        <dbReference type="ARBA" id="ARBA00004613"/>
    </source>
</evidence>
<evidence type="ECO:0000256" key="3">
    <source>
        <dbReference type="ARBA" id="ARBA00022729"/>
    </source>
</evidence>
<dbReference type="EMBL" id="ASHM01022773">
    <property type="protein sequence ID" value="PNY03557.1"/>
    <property type="molecule type" value="Genomic_DNA"/>
</dbReference>
<dbReference type="GO" id="GO:0006508">
    <property type="term" value="P:proteolysis"/>
    <property type="evidence" value="ECO:0007669"/>
    <property type="project" value="UniProtKB-KW"/>
</dbReference>
<dbReference type="PANTHER" id="PTHR10795">
    <property type="entry name" value="PROPROTEIN CONVERTASE SUBTILISIN/KEXIN"/>
    <property type="match status" value="1"/>
</dbReference>
<dbReference type="GO" id="GO:0004252">
    <property type="term" value="F:serine-type endopeptidase activity"/>
    <property type="evidence" value="ECO:0007669"/>
    <property type="project" value="InterPro"/>
</dbReference>
<comment type="subcellular location">
    <subcellularLocation>
        <location evidence="1">Secreted</location>
    </subcellularLocation>
</comment>
<dbReference type="STRING" id="57577.A0A2K3NKJ2"/>
<keyword evidence="4" id="KW-0645">Protease</keyword>
<dbReference type="AlphaFoldDB" id="A0A2K3NKJ2"/>
<dbReference type="InterPro" id="IPR045051">
    <property type="entry name" value="SBT"/>
</dbReference>
<comment type="caution">
    <text evidence="4">The sequence shown here is derived from an EMBL/GenBank/DDBJ whole genome shotgun (WGS) entry which is preliminary data.</text>
</comment>
<gene>
    <name evidence="4" type="ORF">L195_g026890</name>
</gene>